<evidence type="ECO:0000313" key="2">
    <source>
        <dbReference type="Proteomes" id="UP000702544"/>
    </source>
</evidence>
<dbReference type="EMBL" id="JAACAK010000009">
    <property type="protein sequence ID" value="NIR73663.1"/>
    <property type="molecule type" value="Genomic_DNA"/>
</dbReference>
<sequence length="233" mass="26378">MPKNGVPIKRLALEVLAIFLGVTAGFLADDYRDYLNDRRREREILQQLLEDLALDSADIAPLIPLSANRARAMLWLNNSASQPNPSVDSWSAVLNGMRSGMFFTYEPSAHTYSALKASGDLGLIRDRQLRDTIVYYYEDRQPVLEDNNWGAVNAEIRWREELAPYVEPQPATSLYRYPEVHVTDPNGLFADPTLRNASVLLGSWYSFQESNARSMRATNASLKAAIRAKLVRW</sequence>
<gene>
    <name evidence="1" type="ORF">GWO12_00900</name>
</gene>
<organism evidence="1 2">
    <name type="scientific">Candidatus Kutchimonas denitrificans</name>
    <dbReference type="NCBI Taxonomy" id="3056748"/>
    <lineage>
        <taxon>Bacteria</taxon>
        <taxon>Pseudomonadati</taxon>
        <taxon>Gemmatimonadota</taxon>
        <taxon>Gemmatimonadia</taxon>
        <taxon>Candidatus Palauibacterales</taxon>
        <taxon>Candidatus Palauibacteraceae</taxon>
        <taxon>Candidatus Kutchimonas</taxon>
    </lineage>
</organism>
<protein>
    <submittedName>
        <fullName evidence="1">Uncharacterized protein</fullName>
    </submittedName>
</protein>
<evidence type="ECO:0000313" key="1">
    <source>
        <dbReference type="EMBL" id="NIR73663.1"/>
    </source>
</evidence>
<dbReference type="AlphaFoldDB" id="A0AAE4Z5Z8"/>
<name>A0AAE4Z5Z8_9BACT</name>
<comment type="caution">
    <text evidence="1">The sequence shown here is derived from an EMBL/GenBank/DDBJ whole genome shotgun (WGS) entry which is preliminary data.</text>
</comment>
<reference evidence="1 2" key="1">
    <citation type="submission" date="2020-01" db="EMBL/GenBank/DDBJ databases">
        <title>Genomes assembled from Gulf of Kutch pelagic sediment metagenomes.</title>
        <authorList>
            <person name="Chandrashekar M."/>
            <person name="Mahajan M.S."/>
            <person name="Dave K.J."/>
            <person name="Vatsa P."/>
            <person name="Nathani N.M."/>
        </authorList>
    </citation>
    <scope>NUCLEOTIDE SEQUENCE [LARGE SCALE GENOMIC DNA]</scope>
    <source>
        <strain evidence="1">KS3-K002</strain>
    </source>
</reference>
<dbReference type="Proteomes" id="UP000702544">
    <property type="component" value="Unassembled WGS sequence"/>
</dbReference>
<proteinExistence type="predicted"/>
<accession>A0AAE4Z5Z8</accession>